<keyword evidence="2" id="KW-1133">Transmembrane helix</keyword>
<keyword evidence="4" id="KW-1185">Reference proteome</keyword>
<dbReference type="PATRIC" id="fig|1423753.3.peg.1763"/>
<dbReference type="EMBL" id="AZFS01000016">
    <property type="protein sequence ID" value="KRL97610.1"/>
    <property type="molecule type" value="Genomic_DNA"/>
</dbReference>
<protein>
    <submittedName>
        <fullName evidence="3">Uncharacterized protein</fullName>
    </submittedName>
</protein>
<dbReference type="OrthoDB" id="2292214at2"/>
<name>A0A0R1V1J5_9LACO</name>
<dbReference type="AlphaFoldDB" id="A0A0R1V1J5"/>
<dbReference type="Proteomes" id="UP000051580">
    <property type="component" value="Unassembled WGS sequence"/>
</dbReference>
<dbReference type="STRING" id="1423753.FD28_GL001696"/>
<keyword evidence="2" id="KW-0472">Membrane</keyword>
<feature type="region of interest" description="Disordered" evidence="1">
    <location>
        <begin position="95"/>
        <end position="153"/>
    </location>
</feature>
<gene>
    <name evidence="3" type="ORF">FD28_GL001696</name>
</gene>
<feature type="transmembrane region" description="Helical" evidence="2">
    <location>
        <begin position="25"/>
        <end position="43"/>
    </location>
</feature>
<dbReference type="InterPro" id="IPR035451">
    <property type="entry name" value="Ada-like_dom_sf"/>
</dbReference>
<reference evidence="3 4" key="1">
    <citation type="journal article" date="2015" name="Genome Announc.">
        <title>Expanding the biotechnology potential of lactobacilli through comparative genomics of 213 strains and associated genera.</title>
        <authorList>
            <person name="Sun Z."/>
            <person name="Harris H.M."/>
            <person name="McCann A."/>
            <person name="Guo C."/>
            <person name="Argimon S."/>
            <person name="Zhang W."/>
            <person name="Yang X."/>
            <person name="Jeffery I.B."/>
            <person name="Cooney J.C."/>
            <person name="Kagawa T.F."/>
            <person name="Liu W."/>
            <person name="Song Y."/>
            <person name="Salvetti E."/>
            <person name="Wrobel A."/>
            <person name="Rasinkangas P."/>
            <person name="Parkhill J."/>
            <person name="Rea M.C."/>
            <person name="O'Sullivan O."/>
            <person name="Ritari J."/>
            <person name="Douillard F.P."/>
            <person name="Paul Ross R."/>
            <person name="Yang R."/>
            <person name="Briner A.E."/>
            <person name="Felis G.E."/>
            <person name="de Vos W.M."/>
            <person name="Barrangou R."/>
            <person name="Klaenhammer T.R."/>
            <person name="Caufield P.W."/>
            <person name="Cui Y."/>
            <person name="Zhang H."/>
            <person name="O'Toole P.W."/>
        </authorList>
    </citation>
    <scope>NUCLEOTIDE SEQUENCE [LARGE SCALE GENOMIC DNA]</scope>
    <source>
        <strain evidence="3 4">DSM 16381</strain>
    </source>
</reference>
<comment type="caution">
    <text evidence="3">The sequence shown here is derived from an EMBL/GenBank/DDBJ whole genome shotgun (WGS) entry which is preliminary data.</text>
</comment>
<evidence type="ECO:0000256" key="2">
    <source>
        <dbReference type="SAM" id="Phobius"/>
    </source>
</evidence>
<evidence type="ECO:0000256" key="1">
    <source>
        <dbReference type="SAM" id="MobiDB-lite"/>
    </source>
</evidence>
<proteinExistence type="predicted"/>
<keyword evidence="2" id="KW-0812">Transmembrane</keyword>
<organism evidence="3 4">
    <name type="scientific">Levilactobacillus hammesii DSM 16381</name>
    <dbReference type="NCBI Taxonomy" id="1423753"/>
    <lineage>
        <taxon>Bacteria</taxon>
        <taxon>Bacillati</taxon>
        <taxon>Bacillota</taxon>
        <taxon>Bacilli</taxon>
        <taxon>Lactobacillales</taxon>
        <taxon>Lactobacillaceae</taxon>
        <taxon>Levilactobacillus</taxon>
    </lineage>
</organism>
<evidence type="ECO:0000313" key="4">
    <source>
        <dbReference type="Proteomes" id="UP000051580"/>
    </source>
</evidence>
<sequence>MMFFLIWLLLCAGGGYWAFTHHRKWLVALSAVLFVFGGIGALGSTQPTVTTKTVKVGTQRLSKAQQESRQLAASASRQDKAFALVDSQVATSNSVSESKADSASEATASSQATAKSASKAAAKAAAHQEASSQHTQTSNASHRQGDLDTNKAQKIVGNRNSKIYHTPDQAGYHMNSSNAVYFQTEAQAKAAGYRKALR</sequence>
<dbReference type="Gene3D" id="3.40.10.10">
    <property type="entry name" value="DNA Methylphosphotriester Repair Domain"/>
    <property type="match status" value="1"/>
</dbReference>
<evidence type="ECO:0000313" key="3">
    <source>
        <dbReference type="EMBL" id="KRL97610.1"/>
    </source>
</evidence>
<feature type="compositionally biased region" description="Low complexity" evidence="1">
    <location>
        <begin position="101"/>
        <end position="136"/>
    </location>
</feature>
<dbReference type="SUPFAM" id="SSF57884">
    <property type="entry name" value="Ada DNA repair protein, N-terminal domain (N-Ada 10)"/>
    <property type="match status" value="1"/>
</dbReference>
<dbReference type="RefSeq" id="WP_057731820.1">
    <property type="nucleotide sequence ID" value="NZ_AZFS01000016.1"/>
</dbReference>
<accession>A0A0R1V1J5</accession>